<dbReference type="PANTHER" id="PTHR34950">
    <property type="entry name" value="OS04G0457400 PROTEIN"/>
    <property type="match status" value="1"/>
</dbReference>
<sequence length="88" mass="8879">MASMMGGDFVEAYVLKNAYKEKLRRMEAAEAAAAAAVAGKKDVAAAADGSAGQKKAAAGGGMFGFMKKKVHPRAAETAPAPAMETSSA</sequence>
<protein>
    <submittedName>
        <fullName evidence="1">Uncharacterized protein</fullName>
    </submittedName>
</protein>
<organism evidence="1">
    <name type="scientific">Oryza barthii</name>
    <dbReference type="NCBI Taxonomy" id="65489"/>
    <lineage>
        <taxon>Eukaryota</taxon>
        <taxon>Viridiplantae</taxon>
        <taxon>Streptophyta</taxon>
        <taxon>Embryophyta</taxon>
        <taxon>Tracheophyta</taxon>
        <taxon>Spermatophyta</taxon>
        <taxon>Magnoliopsida</taxon>
        <taxon>Liliopsida</taxon>
        <taxon>Poales</taxon>
        <taxon>Poaceae</taxon>
        <taxon>BOP clade</taxon>
        <taxon>Oryzoideae</taxon>
        <taxon>Oryzeae</taxon>
        <taxon>Oryzinae</taxon>
        <taxon>Oryza</taxon>
    </lineage>
</organism>
<proteinExistence type="predicted"/>
<dbReference type="Gramene" id="OBART02G21560.1">
    <property type="protein sequence ID" value="OBART02G21560.1"/>
    <property type="gene ID" value="OBART02G21560"/>
</dbReference>
<dbReference type="eggNOG" id="ENOG502R3P2">
    <property type="taxonomic scope" value="Eukaryota"/>
</dbReference>
<name>A0A0D3F6S1_9ORYZ</name>
<evidence type="ECO:0000313" key="2">
    <source>
        <dbReference type="Proteomes" id="UP000026960"/>
    </source>
</evidence>
<reference evidence="1" key="2">
    <citation type="submission" date="2015-03" db="UniProtKB">
        <authorList>
            <consortium name="EnsemblPlants"/>
        </authorList>
    </citation>
    <scope>IDENTIFICATION</scope>
</reference>
<accession>A0A0D3F6S1</accession>
<dbReference type="HOGENOM" id="CLU_190218_0_0_1"/>
<dbReference type="PANTHER" id="PTHR34950:SF1">
    <property type="entry name" value="OS04G0457400 PROTEIN"/>
    <property type="match status" value="1"/>
</dbReference>
<dbReference type="PaxDb" id="65489-OBART02G21560.1"/>
<dbReference type="Proteomes" id="UP000026960">
    <property type="component" value="Chromosome 2"/>
</dbReference>
<dbReference type="AlphaFoldDB" id="A0A0D3F6S1"/>
<keyword evidence="2" id="KW-1185">Reference proteome</keyword>
<evidence type="ECO:0000313" key="1">
    <source>
        <dbReference type="EnsemblPlants" id="OBART02G21560.1"/>
    </source>
</evidence>
<dbReference type="EnsemblPlants" id="OBART02G21560.1">
    <property type="protein sequence ID" value="OBART02G21560.1"/>
    <property type="gene ID" value="OBART02G21560"/>
</dbReference>
<reference evidence="1" key="1">
    <citation type="journal article" date="2009" name="Rice">
        <title>De Novo Next Generation Sequencing of Plant Genomes.</title>
        <authorList>
            <person name="Rounsley S."/>
            <person name="Marri P.R."/>
            <person name="Yu Y."/>
            <person name="He R."/>
            <person name="Sisneros N."/>
            <person name="Goicoechea J.L."/>
            <person name="Lee S.J."/>
            <person name="Angelova A."/>
            <person name="Kudrna D."/>
            <person name="Luo M."/>
            <person name="Affourtit J."/>
            <person name="Desany B."/>
            <person name="Knight J."/>
            <person name="Niazi F."/>
            <person name="Egholm M."/>
            <person name="Wing R.A."/>
        </authorList>
    </citation>
    <scope>NUCLEOTIDE SEQUENCE [LARGE SCALE GENOMIC DNA]</scope>
    <source>
        <strain evidence="1">cv. IRGC 105608</strain>
    </source>
</reference>